<protein>
    <submittedName>
        <fullName evidence="2">Nitrogen regulatory protein PII</fullName>
    </submittedName>
</protein>
<dbReference type="PROSITE" id="PS00638">
    <property type="entry name" value="PII_GLNB_CTER"/>
    <property type="match status" value="1"/>
</dbReference>
<dbReference type="InterPro" id="IPR017918">
    <property type="entry name" value="N-reg_PII_CS"/>
</dbReference>
<name>L0KXA9_METHD</name>
<sequence length="110" mass="12330">MKKINAIIRPEMLNDVKAALAEKGYFAMTVYEVKGRGSQKGICLQYRGKKIEVDMIPKIEIDMVVKDTDVRPIIDIIRKSARTGKFGDGRIFVSPVELAAAIRTDDETTE</sequence>
<dbReference type="HOGENOM" id="CLU_082268_0_1_2"/>
<dbReference type="OrthoDB" id="10960at2157"/>
<accession>L0KXA9</accession>
<dbReference type="SUPFAM" id="SSF54913">
    <property type="entry name" value="GlnB-like"/>
    <property type="match status" value="1"/>
</dbReference>
<proteinExistence type="inferred from homology"/>
<dbReference type="GO" id="GO:0005524">
    <property type="term" value="F:ATP binding"/>
    <property type="evidence" value="ECO:0007669"/>
    <property type="project" value="TreeGrafter"/>
</dbReference>
<dbReference type="GO" id="GO:0006808">
    <property type="term" value="P:regulation of nitrogen utilization"/>
    <property type="evidence" value="ECO:0007669"/>
    <property type="project" value="InterPro"/>
</dbReference>
<dbReference type="GO" id="GO:0005829">
    <property type="term" value="C:cytosol"/>
    <property type="evidence" value="ECO:0007669"/>
    <property type="project" value="TreeGrafter"/>
</dbReference>
<comment type="similarity">
    <text evidence="1">Belongs to the P(II) protein family.</text>
</comment>
<dbReference type="Proteomes" id="UP000010866">
    <property type="component" value="Chromosome"/>
</dbReference>
<dbReference type="PRINTS" id="PR00340">
    <property type="entry name" value="PIIGLNB"/>
</dbReference>
<organism evidence="2 3">
    <name type="scientific">Methanomethylovorans hollandica (strain DSM 15978 / NBRC 107637 / DMS1)</name>
    <dbReference type="NCBI Taxonomy" id="867904"/>
    <lineage>
        <taxon>Archaea</taxon>
        <taxon>Methanobacteriati</taxon>
        <taxon>Methanobacteriota</taxon>
        <taxon>Stenosarchaea group</taxon>
        <taxon>Methanomicrobia</taxon>
        <taxon>Methanosarcinales</taxon>
        <taxon>Methanosarcinaceae</taxon>
        <taxon>Methanomethylovorans</taxon>
    </lineage>
</organism>
<dbReference type="InterPro" id="IPR015867">
    <property type="entry name" value="N-reg_PII/ATP_PRibTrfase_C"/>
</dbReference>
<reference evidence="3" key="1">
    <citation type="submission" date="2012-02" db="EMBL/GenBank/DDBJ databases">
        <title>Complete sequence of chromosome of Methanomethylovorans hollandica DSM 15978.</title>
        <authorList>
            <person name="Lucas S."/>
            <person name="Copeland A."/>
            <person name="Lapidus A."/>
            <person name="Glavina del Rio T."/>
            <person name="Dalin E."/>
            <person name="Tice H."/>
            <person name="Bruce D."/>
            <person name="Goodwin L."/>
            <person name="Pitluck S."/>
            <person name="Peters L."/>
            <person name="Mikhailova N."/>
            <person name="Held B."/>
            <person name="Kyrpides N."/>
            <person name="Mavromatis K."/>
            <person name="Ivanova N."/>
            <person name="Brettin T."/>
            <person name="Detter J.C."/>
            <person name="Han C."/>
            <person name="Larimer F."/>
            <person name="Land M."/>
            <person name="Hauser L."/>
            <person name="Markowitz V."/>
            <person name="Cheng J.-F."/>
            <person name="Hugenholtz P."/>
            <person name="Woyke T."/>
            <person name="Wu D."/>
            <person name="Spring S."/>
            <person name="Schroeder M."/>
            <person name="Brambilla E."/>
            <person name="Klenk H.-P."/>
            <person name="Eisen J.A."/>
        </authorList>
    </citation>
    <scope>NUCLEOTIDE SEQUENCE [LARGE SCALE GENOMIC DNA]</scope>
    <source>
        <strain evidence="3">DSM 15978 / NBRC 107637 / DMS1</strain>
    </source>
</reference>
<dbReference type="InterPro" id="IPR011322">
    <property type="entry name" value="N-reg_PII-like_a/b"/>
</dbReference>
<dbReference type="GO" id="GO:0030234">
    <property type="term" value="F:enzyme regulator activity"/>
    <property type="evidence" value="ECO:0007669"/>
    <property type="project" value="InterPro"/>
</dbReference>
<dbReference type="STRING" id="867904.Metho_1065"/>
<dbReference type="GeneID" id="14406874"/>
<evidence type="ECO:0000313" key="3">
    <source>
        <dbReference type="Proteomes" id="UP000010866"/>
    </source>
</evidence>
<dbReference type="SMART" id="SM00938">
    <property type="entry name" value="P-II"/>
    <property type="match status" value="1"/>
</dbReference>
<dbReference type="PANTHER" id="PTHR30115">
    <property type="entry name" value="NITROGEN REGULATORY PROTEIN P-II"/>
    <property type="match status" value="1"/>
</dbReference>
<dbReference type="AlphaFoldDB" id="L0KXA9"/>
<dbReference type="EMBL" id="CP003362">
    <property type="protein sequence ID" value="AGB49300.1"/>
    <property type="molecule type" value="Genomic_DNA"/>
</dbReference>
<evidence type="ECO:0000313" key="2">
    <source>
        <dbReference type="EMBL" id="AGB49300.1"/>
    </source>
</evidence>
<dbReference type="RefSeq" id="WP_015324466.1">
    <property type="nucleotide sequence ID" value="NC_019977.1"/>
</dbReference>
<dbReference type="Gene3D" id="3.30.70.120">
    <property type="match status" value="1"/>
</dbReference>
<dbReference type="Pfam" id="PF00543">
    <property type="entry name" value="P-II"/>
    <property type="match status" value="1"/>
</dbReference>
<evidence type="ECO:0000256" key="1">
    <source>
        <dbReference type="RuleBase" id="RU003936"/>
    </source>
</evidence>
<keyword evidence="3" id="KW-1185">Reference proteome</keyword>
<dbReference type="InterPro" id="IPR002187">
    <property type="entry name" value="N-reg_PII"/>
</dbReference>
<dbReference type="PROSITE" id="PS51343">
    <property type="entry name" value="PII_GLNB_DOM"/>
    <property type="match status" value="1"/>
</dbReference>
<gene>
    <name evidence="2" type="ordered locus">Metho_1065</name>
</gene>
<dbReference type="PANTHER" id="PTHR30115:SF11">
    <property type="entry name" value="NITROGEN REGULATORY PROTEIN P-II HOMOLOG"/>
    <property type="match status" value="1"/>
</dbReference>
<dbReference type="KEGG" id="mhz:Metho_1065"/>